<dbReference type="STRING" id="212667.VFDL14_20095"/>
<protein>
    <submittedName>
        <fullName evidence="7">Membrane protein</fullName>
    </submittedName>
</protein>
<dbReference type="InterPro" id="IPR050638">
    <property type="entry name" value="AA-Vitamin_Transporters"/>
</dbReference>
<keyword evidence="8" id="KW-1185">Reference proteome</keyword>
<keyword evidence="2 5" id="KW-0812">Transmembrane</keyword>
<evidence type="ECO:0000256" key="2">
    <source>
        <dbReference type="ARBA" id="ARBA00022692"/>
    </source>
</evidence>
<dbReference type="RefSeq" id="WP_032552566.1">
    <property type="nucleotide sequence ID" value="NZ_JFFR01000027.1"/>
</dbReference>
<name>A0A066UII8_9VIBR</name>
<feature type="domain" description="EamA" evidence="6">
    <location>
        <begin position="2"/>
        <end position="143"/>
    </location>
</feature>
<dbReference type="PANTHER" id="PTHR32322:SF9">
    <property type="entry name" value="AMINO-ACID METABOLITE EFFLUX PUMP-RELATED"/>
    <property type="match status" value="1"/>
</dbReference>
<dbReference type="InterPro" id="IPR000620">
    <property type="entry name" value="EamA_dom"/>
</dbReference>
<feature type="transmembrane region" description="Helical" evidence="5">
    <location>
        <begin position="185"/>
        <end position="204"/>
    </location>
</feature>
<feature type="transmembrane region" description="Helical" evidence="5">
    <location>
        <begin position="36"/>
        <end position="54"/>
    </location>
</feature>
<dbReference type="GO" id="GO:0016020">
    <property type="term" value="C:membrane"/>
    <property type="evidence" value="ECO:0007669"/>
    <property type="project" value="UniProtKB-SubCell"/>
</dbReference>
<comment type="subcellular location">
    <subcellularLocation>
        <location evidence="1">Membrane</location>
        <topology evidence="1">Multi-pass membrane protein</topology>
    </subcellularLocation>
</comment>
<evidence type="ECO:0000259" key="6">
    <source>
        <dbReference type="Pfam" id="PF00892"/>
    </source>
</evidence>
<evidence type="ECO:0000313" key="8">
    <source>
        <dbReference type="Proteomes" id="UP000027219"/>
    </source>
</evidence>
<dbReference type="Pfam" id="PF00892">
    <property type="entry name" value="EamA"/>
    <property type="match status" value="2"/>
</dbReference>
<keyword evidence="4 5" id="KW-0472">Membrane</keyword>
<feature type="transmembrane region" description="Helical" evidence="5">
    <location>
        <begin position="244"/>
        <end position="268"/>
    </location>
</feature>
<proteinExistence type="predicted"/>
<evidence type="ECO:0000313" key="7">
    <source>
        <dbReference type="EMBL" id="KDN27206.1"/>
    </source>
</evidence>
<dbReference type="EMBL" id="JFFR01000027">
    <property type="protein sequence ID" value="KDN27206.1"/>
    <property type="molecule type" value="Genomic_DNA"/>
</dbReference>
<dbReference type="InterPro" id="IPR037185">
    <property type="entry name" value="EmrE-like"/>
</dbReference>
<evidence type="ECO:0000256" key="1">
    <source>
        <dbReference type="ARBA" id="ARBA00004141"/>
    </source>
</evidence>
<gene>
    <name evidence="7" type="ORF">VFDL14_20095</name>
</gene>
<sequence>MSTIFLTLVTLIAFAANSVLCRWALADNSIDPLSFSLIRIVSGAITLILIYWAVTRSKQQLAGGENNQSSKWKGNPISIGALLVYMFGFSYAYVALGAGLGALILFVMVQLTMVVAHLIQARGMSLLEWFGCVIAISGLVILLWPDNQQHALDFKAALLMMLAGIGWGCYTLAGRKVNDPLHATMINFSYAGLASLVLLIVVSFNELMPDSMFMGSSGVTYALLSGVFASAMGYTLWYQVVKKLSTLTASVAQLSVPIIATLGGVVFLSEPVTLQFVIASGVIFVGIAAVIFAPKNS</sequence>
<organism evidence="7 8">
    <name type="scientific">Vibrio fortis</name>
    <dbReference type="NCBI Taxonomy" id="212667"/>
    <lineage>
        <taxon>Bacteria</taxon>
        <taxon>Pseudomonadati</taxon>
        <taxon>Pseudomonadota</taxon>
        <taxon>Gammaproteobacteria</taxon>
        <taxon>Vibrionales</taxon>
        <taxon>Vibrionaceae</taxon>
        <taxon>Vibrio</taxon>
    </lineage>
</organism>
<dbReference type="PANTHER" id="PTHR32322">
    <property type="entry name" value="INNER MEMBRANE TRANSPORTER"/>
    <property type="match status" value="1"/>
</dbReference>
<feature type="transmembrane region" description="Helical" evidence="5">
    <location>
        <begin position="156"/>
        <end position="173"/>
    </location>
</feature>
<feature type="transmembrane region" description="Helical" evidence="5">
    <location>
        <begin position="274"/>
        <end position="293"/>
    </location>
</feature>
<comment type="caution">
    <text evidence="7">The sequence shown here is derived from an EMBL/GenBank/DDBJ whole genome shotgun (WGS) entry which is preliminary data.</text>
</comment>
<feature type="domain" description="EamA" evidence="6">
    <location>
        <begin position="155"/>
        <end position="291"/>
    </location>
</feature>
<feature type="transmembrane region" description="Helical" evidence="5">
    <location>
        <begin position="219"/>
        <end position="237"/>
    </location>
</feature>
<evidence type="ECO:0000256" key="3">
    <source>
        <dbReference type="ARBA" id="ARBA00022989"/>
    </source>
</evidence>
<feature type="transmembrane region" description="Helical" evidence="5">
    <location>
        <begin position="126"/>
        <end position="144"/>
    </location>
</feature>
<keyword evidence="3 5" id="KW-1133">Transmembrane helix</keyword>
<dbReference type="OrthoDB" id="321830at2"/>
<reference evidence="7 8" key="1">
    <citation type="submission" date="2014-02" db="EMBL/GenBank/DDBJ databases">
        <title>Vibrio fortis Dalian14 Genome Sequencing.</title>
        <authorList>
            <person name="Wang Y."/>
            <person name="Song L."/>
            <person name="Liu G."/>
            <person name="Ding J."/>
        </authorList>
    </citation>
    <scope>NUCLEOTIDE SEQUENCE [LARGE SCALE GENOMIC DNA]</scope>
    <source>
        <strain evidence="7 8">Dalian14</strain>
    </source>
</reference>
<dbReference type="SUPFAM" id="SSF103481">
    <property type="entry name" value="Multidrug resistance efflux transporter EmrE"/>
    <property type="match status" value="2"/>
</dbReference>
<dbReference type="Proteomes" id="UP000027219">
    <property type="component" value="Unassembled WGS sequence"/>
</dbReference>
<accession>A0A066UII8</accession>
<evidence type="ECO:0000256" key="5">
    <source>
        <dbReference type="SAM" id="Phobius"/>
    </source>
</evidence>
<evidence type="ECO:0000256" key="4">
    <source>
        <dbReference type="ARBA" id="ARBA00023136"/>
    </source>
</evidence>
<dbReference type="AlphaFoldDB" id="A0A066UII8"/>